<dbReference type="PROSITE" id="PS01360">
    <property type="entry name" value="ZF_MYND_1"/>
    <property type="match status" value="1"/>
</dbReference>
<dbReference type="Pfam" id="PF26646">
    <property type="entry name" value="DUF8214"/>
    <property type="match status" value="1"/>
</dbReference>
<accession>B0D2R8</accession>
<dbReference type="RefSeq" id="XP_001878443.1">
    <property type="nucleotide sequence ID" value="XM_001878408.1"/>
</dbReference>
<dbReference type="SUPFAM" id="SSF144232">
    <property type="entry name" value="HIT/MYND zinc finger-like"/>
    <property type="match status" value="1"/>
</dbReference>
<evidence type="ECO:0000313" key="6">
    <source>
        <dbReference type="EMBL" id="EDR11142.1"/>
    </source>
</evidence>
<dbReference type="InterPro" id="IPR058527">
    <property type="entry name" value="DUF8214"/>
</dbReference>
<dbReference type="EMBL" id="DS547096">
    <property type="protein sequence ID" value="EDR11142.1"/>
    <property type="molecule type" value="Genomic_DNA"/>
</dbReference>
<evidence type="ECO:0000259" key="5">
    <source>
        <dbReference type="PROSITE" id="PS50865"/>
    </source>
</evidence>
<sequence>MSSVIATAAAGNILACYNPGCSNAHKLKFRAPLKCANCKTARYCDKNCQRAHWKVHKEFCNNWAETAKRNSASSLIDVKKKMSHFLWLIRGLPDYVKELLDEYVEAKRDGFRGCVEFYFETFQDLFDAIALIETLPVHEEKMYYPMPYAPTFQKRSDGLGPVGKKVKMRWIFTEHEKEFMKKVHDKKILTIDHSRENMNKLLATIVKDSEEMFLLSCAVKLEGTFATHSYDFIYKDLNGWSKDLIEEFESCTRSRT</sequence>
<dbReference type="OrthoDB" id="341421at2759"/>
<dbReference type="GO" id="GO:0008270">
    <property type="term" value="F:zinc ion binding"/>
    <property type="evidence" value="ECO:0007669"/>
    <property type="project" value="UniProtKB-KW"/>
</dbReference>
<dbReference type="Gene3D" id="6.10.140.2220">
    <property type="match status" value="1"/>
</dbReference>
<dbReference type="PROSITE" id="PS50865">
    <property type="entry name" value="ZF_MYND_2"/>
    <property type="match status" value="1"/>
</dbReference>
<evidence type="ECO:0000313" key="7">
    <source>
        <dbReference type="Proteomes" id="UP000001194"/>
    </source>
</evidence>
<evidence type="ECO:0000256" key="3">
    <source>
        <dbReference type="ARBA" id="ARBA00022833"/>
    </source>
</evidence>
<dbReference type="InterPro" id="IPR002893">
    <property type="entry name" value="Znf_MYND"/>
</dbReference>
<dbReference type="HOGENOM" id="CLU_1124718_0_0_1"/>
<protein>
    <submittedName>
        <fullName evidence="6">Predicted protein</fullName>
    </submittedName>
</protein>
<feature type="domain" description="MYND-type" evidence="5">
    <location>
        <begin position="16"/>
        <end position="60"/>
    </location>
</feature>
<gene>
    <name evidence="6" type="ORF">LACBIDRAFT_315612</name>
</gene>
<keyword evidence="2 4" id="KW-0863">Zinc-finger</keyword>
<dbReference type="Pfam" id="PF01753">
    <property type="entry name" value="zf-MYND"/>
    <property type="match status" value="1"/>
</dbReference>
<organism evidence="7">
    <name type="scientific">Laccaria bicolor (strain S238N-H82 / ATCC MYA-4686)</name>
    <name type="common">Bicoloured deceiver</name>
    <name type="synonym">Laccaria laccata var. bicolor</name>
    <dbReference type="NCBI Taxonomy" id="486041"/>
    <lineage>
        <taxon>Eukaryota</taxon>
        <taxon>Fungi</taxon>
        <taxon>Dikarya</taxon>
        <taxon>Basidiomycota</taxon>
        <taxon>Agaricomycotina</taxon>
        <taxon>Agaricomycetes</taxon>
        <taxon>Agaricomycetidae</taxon>
        <taxon>Agaricales</taxon>
        <taxon>Agaricineae</taxon>
        <taxon>Hydnangiaceae</taxon>
        <taxon>Laccaria</taxon>
    </lineage>
</organism>
<evidence type="ECO:0000256" key="1">
    <source>
        <dbReference type="ARBA" id="ARBA00022723"/>
    </source>
</evidence>
<dbReference type="Proteomes" id="UP000001194">
    <property type="component" value="Unassembled WGS sequence"/>
</dbReference>
<dbReference type="InParanoid" id="B0D2R8"/>
<proteinExistence type="predicted"/>
<evidence type="ECO:0000256" key="4">
    <source>
        <dbReference type="PROSITE-ProRule" id="PRU00134"/>
    </source>
</evidence>
<dbReference type="KEGG" id="lbc:LACBIDRAFT_315612"/>
<dbReference type="GeneID" id="6074207"/>
<dbReference type="AlphaFoldDB" id="B0D2R8"/>
<reference evidence="6 7" key="1">
    <citation type="journal article" date="2008" name="Nature">
        <title>The genome of Laccaria bicolor provides insights into mycorrhizal symbiosis.</title>
        <authorList>
            <person name="Martin F."/>
            <person name="Aerts A."/>
            <person name="Ahren D."/>
            <person name="Brun A."/>
            <person name="Danchin E.G.J."/>
            <person name="Duchaussoy F."/>
            <person name="Gibon J."/>
            <person name="Kohler A."/>
            <person name="Lindquist E."/>
            <person name="Pereda V."/>
            <person name="Salamov A."/>
            <person name="Shapiro H.J."/>
            <person name="Wuyts J."/>
            <person name="Blaudez D."/>
            <person name="Buee M."/>
            <person name="Brokstein P."/>
            <person name="Canbaeck B."/>
            <person name="Cohen D."/>
            <person name="Courty P.E."/>
            <person name="Coutinho P.M."/>
            <person name="Delaruelle C."/>
            <person name="Detter J.C."/>
            <person name="Deveau A."/>
            <person name="DiFazio S."/>
            <person name="Duplessis S."/>
            <person name="Fraissinet-Tachet L."/>
            <person name="Lucic E."/>
            <person name="Frey-Klett P."/>
            <person name="Fourrey C."/>
            <person name="Feussner I."/>
            <person name="Gay G."/>
            <person name="Grimwood J."/>
            <person name="Hoegger P.J."/>
            <person name="Jain P."/>
            <person name="Kilaru S."/>
            <person name="Labbe J."/>
            <person name="Lin Y.C."/>
            <person name="Legue V."/>
            <person name="Le Tacon F."/>
            <person name="Marmeisse R."/>
            <person name="Melayah D."/>
            <person name="Montanini B."/>
            <person name="Muratet M."/>
            <person name="Nehls U."/>
            <person name="Niculita-Hirzel H."/>
            <person name="Oudot-Le Secq M.P."/>
            <person name="Peter M."/>
            <person name="Quesneville H."/>
            <person name="Rajashekar B."/>
            <person name="Reich M."/>
            <person name="Rouhier N."/>
            <person name="Schmutz J."/>
            <person name="Yin T."/>
            <person name="Chalot M."/>
            <person name="Henrissat B."/>
            <person name="Kuees U."/>
            <person name="Lucas S."/>
            <person name="Van de Peer Y."/>
            <person name="Podila G.K."/>
            <person name="Polle A."/>
            <person name="Pukkila P.J."/>
            <person name="Richardson P.M."/>
            <person name="Rouze P."/>
            <person name="Sanders I.R."/>
            <person name="Stajich J.E."/>
            <person name="Tunlid A."/>
            <person name="Tuskan G."/>
            <person name="Grigoriev I.V."/>
        </authorList>
    </citation>
    <scope>NUCLEOTIDE SEQUENCE [LARGE SCALE GENOMIC DNA]</scope>
    <source>
        <strain evidence="7">S238N-H82 / ATCC MYA-4686</strain>
    </source>
</reference>
<keyword evidence="7" id="KW-1185">Reference proteome</keyword>
<keyword evidence="1" id="KW-0479">Metal-binding</keyword>
<name>B0D2R8_LACBS</name>
<keyword evidence="3" id="KW-0862">Zinc</keyword>
<evidence type="ECO:0000256" key="2">
    <source>
        <dbReference type="ARBA" id="ARBA00022771"/>
    </source>
</evidence>